<proteinExistence type="predicted"/>
<feature type="signal peptide" evidence="1">
    <location>
        <begin position="1"/>
        <end position="25"/>
    </location>
</feature>
<gene>
    <name evidence="2" type="ORF">CLV48_103141</name>
</gene>
<sequence>MKNLRMILIVLGMMFLFPYSSQTFAFGGEGDAVQGYEKEEHECPDSGLETHRCRWNDAASCDVSGQIPC</sequence>
<dbReference type="AlphaFoldDB" id="A0A2P8E898"/>
<keyword evidence="3" id="KW-1185">Reference proteome</keyword>
<evidence type="ECO:0000256" key="1">
    <source>
        <dbReference type="SAM" id="SignalP"/>
    </source>
</evidence>
<accession>A0A2P8E898</accession>
<name>A0A2P8E898_9BACT</name>
<organism evidence="2 3">
    <name type="scientific">Cecembia rubra</name>
    <dbReference type="NCBI Taxonomy" id="1485585"/>
    <lineage>
        <taxon>Bacteria</taxon>
        <taxon>Pseudomonadati</taxon>
        <taxon>Bacteroidota</taxon>
        <taxon>Cytophagia</taxon>
        <taxon>Cytophagales</taxon>
        <taxon>Cyclobacteriaceae</taxon>
        <taxon>Cecembia</taxon>
    </lineage>
</organism>
<comment type="caution">
    <text evidence="2">The sequence shown here is derived from an EMBL/GenBank/DDBJ whole genome shotgun (WGS) entry which is preliminary data.</text>
</comment>
<feature type="chain" id="PRO_5015173886" evidence="1">
    <location>
        <begin position="26"/>
        <end position="69"/>
    </location>
</feature>
<dbReference type="EMBL" id="PYGF01000003">
    <property type="protein sequence ID" value="PSL05627.1"/>
    <property type="molecule type" value="Genomic_DNA"/>
</dbReference>
<keyword evidence="1" id="KW-0732">Signal</keyword>
<reference evidence="2 3" key="1">
    <citation type="submission" date="2018-03" db="EMBL/GenBank/DDBJ databases">
        <title>Genomic Encyclopedia of Archaeal and Bacterial Type Strains, Phase II (KMG-II): from individual species to whole genera.</title>
        <authorList>
            <person name="Goeker M."/>
        </authorList>
    </citation>
    <scope>NUCLEOTIDE SEQUENCE [LARGE SCALE GENOMIC DNA]</scope>
    <source>
        <strain evidence="2 3">DSM 28057</strain>
    </source>
</reference>
<dbReference type="Proteomes" id="UP000240708">
    <property type="component" value="Unassembled WGS sequence"/>
</dbReference>
<protein>
    <submittedName>
        <fullName evidence="2">Uncharacterized protein</fullName>
    </submittedName>
</protein>
<dbReference type="RefSeq" id="WP_304518006.1">
    <property type="nucleotide sequence ID" value="NZ_JAUVYL010000139.1"/>
</dbReference>
<evidence type="ECO:0000313" key="2">
    <source>
        <dbReference type="EMBL" id="PSL05627.1"/>
    </source>
</evidence>
<evidence type="ECO:0000313" key="3">
    <source>
        <dbReference type="Proteomes" id="UP000240708"/>
    </source>
</evidence>